<evidence type="ECO:0000313" key="1">
    <source>
        <dbReference type="EMBL" id="MED6227461.1"/>
    </source>
</evidence>
<accession>A0ABU7A0P0</accession>
<evidence type="ECO:0000313" key="2">
    <source>
        <dbReference type="Proteomes" id="UP001341840"/>
    </source>
</evidence>
<name>A0ABU7A0P0_9FABA</name>
<feature type="non-terminal residue" evidence="1">
    <location>
        <position position="66"/>
    </location>
</feature>
<proteinExistence type="predicted"/>
<dbReference type="Proteomes" id="UP001341840">
    <property type="component" value="Unassembled WGS sequence"/>
</dbReference>
<organism evidence="1 2">
    <name type="scientific">Stylosanthes scabra</name>
    <dbReference type="NCBI Taxonomy" id="79078"/>
    <lineage>
        <taxon>Eukaryota</taxon>
        <taxon>Viridiplantae</taxon>
        <taxon>Streptophyta</taxon>
        <taxon>Embryophyta</taxon>
        <taxon>Tracheophyta</taxon>
        <taxon>Spermatophyta</taxon>
        <taxon>Magnoliopsida</taxon>
        <taxon>eudicotyledons</taxon>
        <taxon>Gunneridae</taxon>
        <taxon>Pentapetalae</taxon>
        <taxon>rosids</taxon>
        <taxon>fabids</taxon>
        <taxon>Fabales</taxon>
        <taxon>Fabaceae</taxon>
        <taxon>Papilionoideae</taxon>
        <taxon>50 kb inversion clade</taxon>
        <taxon>dalbergioids sensu lato</taxon>
        <taxon>Dalbergieae</taxon>
        <taxon>Pterocarpus clade</taxon>
        <taxon>Stylosanthes</taxon>
    </lineage>
</organism>
<protein>
    <submittedName>
        <fullName evidence="1">Uncharacterized protein</fullName>
    </submittedName>
</protein>
<reference evidence="1 2" key="1">
    <citation type="journal article" date="2023" name="Plants (Basel)">
        <title>Bridging the Gap: Combining Genomics and Transcriptomics Approaches to Understand Stylosanthes scabra, an Orphan Legume from the Brazilian Caatinga.</title>
        <authorList>
            <person name="Ferreira-Neto J.R.C."/>
            <person name="da Silva M.D."/>
            <person name="Binneck E."/>
            <person name="de Melo N.F."/>
            <person name="da Silva R.H."/>
            <person name="de Melo A.L.T.M."/>
            <person name="Pandolfi V."/>
            <person name="Bustamante F.O."/>
            <person name="Brasileiro-Vidal A.C."/>
            <person name="Benko-Iseppon A.M."/>
        </authorList>
    </citation>
    <scope>NUCLEOTIDE SEQUENCE [LARGE SCALE GENOMIC DNA]</scope>
    <source>
        <tissue evidence="1">Leaves</tissue>
    </source>
</reference>
<keyword evidence="2" id="KW-1185">Reference proteome</keyword>
<sequence length="66" mass="7293">MGCVRTFNQVHVVPNAGGDGTSFLLAAHAWVRMDRGPIPLGPQAPIRDWRELRPINTENGVHAVHR</sequence>
<comment type="caution">
    <text evidence="1">The sequence shown here is derived from an EMBL/GenBank/DDBJ whole genome shotgun (WGS) entry which is preliminary data.</text>
</comment>
<dbReference type="EMBL" id="JASCZI010281484">
    <property type="protein sequence ID" value="MED6227461.1"/>
    <property type="molecule type" value="Genomic_DNA"/>
</dbReference>
<gene>
    <name evidence="1" type="ORF">PIB30_113794</name>
</gene>